<dbReference type="PANTHER" id="PTHR10067:SF13">
    <property type="entry name" value="PHOSPHATIDYLSERINE DECARBOXYLASE"/>
    <property type="match status" value="1"/>
</dbReference>
<evidence type="ECO:0000256" key="3">
    <source>
        <dbReference type="SAM" id="MobiDB-lite"/>
    </source>
</evidence>
<gene>
    <name evidence="4" type="ORF">CLUP02_13162</name>
</gene>
<dbReference type="AlphaFoldDB" id="A0A9Q8T1Q0"/>
<evidence type="ECO:0000313" key="4">
    <source>
        <dbReference type="EMBL" id="UQC87644.1"/>
    </source>
</evidence>
<dbReference type="KEGG" id="clup:CLUP02_13162"/>
<name>A0A9Q8T1Q0_9PEZI</name>
<organism evidence="4 5">
    <name type="scientific">Colletotrichum lupini</name>
    <dbReference type="NCBI Taxonomy" id="145971"/>
    <lineage>
        <taxon>Eukaryota</taxon>
        <taxon>Fungi</taxon>
        <taxon>Dikarya</taxon>
        <taxon>Ascomycota</taxon>
        <taxon>Pezizomycotina</taxon>
        <taxon>Sordariomycetes</taxon>
        <taxon>Hypocreomycetidae</taxon>
        <taxon>Glomerellales</taxon>
        <taxon>Glomerellaceae</taxon>
        <taxon>Colletotrichum</taxon>
        <taxon>Colletotrichum acutatum species complex</taxon>
    </lineage>
</organism>
<dbReference type="GeneID" id="73347116"/>
<protein>
    <recommendedName>
        <fullName evidence="6">Phosphatidylserine decarboxylase</fullName>
    </recommendedName>
</protein>
<keyword evidence="5" id="KW-1185">Reference proteome</keyword>
<dbReference type="GO" id="GO:0008654">
    <property type="term" value="P:phospholipid biosynthetic process"/>
    <property type="evidence" value="ECO:0007669"/>
    <property type="project" value="InterPro"/>
</dbReference>
<keyword evidence="1" id="KW-0210">Decarboxylase</keyword>
<dbReference type="Proteomes" id="UP000830671">
    <property type="component" value="Chromosome 7"/>
</dbReference>
<evidence type="ECO:0000313" key="5">
    <source>
        <dbReference type="Proteomes" id="UP000830671"/>
    </source>
</evidence>
<dbReference type="Pfam" id="PF02666">
    <property type="entry name" value="PS_Dcarbxylase"/>
    <property type="match status" value="1"/>
</dbReference>
<dbReference type="EMBL" id="CP019479">
    <property type="protein sequence ID" value="UQC87644.1"/>
    <property type="molecule type" value="Genomic_DNA"/>
</dbReference>
<reference evidence="4" key="1">
    <citation type="journal article" date="2021" name="Mol. Plant Microbe Interact.">
        <title>Complete Genome Sequence of the Plant-Pathogenic Fungus Colletotrichum lupini.</title>
        <authorList>
            <person name="Baroncelli R."/>
            <person name="Pensec F."/>
            <person name="Da Lio D."/>
            <person name="Boufleur T."/>
            <person name="Vicente I."/>
            <person name="Sarrocco S."/>
            <person name="Picot A."/>
            <person name="Baraldi E."/>
            <person name="Sukno S."/>
            <person name="Thon M."/>
            <person name="Le Floch G."/>
        </authorList>
    </citation>
    <scope>NUCLEOTIDE SEQUENCE</scope>
    <source>
        <strain evidence="4">IMI 504893</strain>
    </source>
</reference>
<evidence type="ECO:0000256" key="1">
    <source>
        <dbReference type="ARBA" id="ARBA00022793"/>
    </source>
</evidence>
<dbReference type="RefSeq" id="XP_049149252.1">
    <property type="nucleotide sequence ID" value="XM_049292106.1"/>
</dbReference>
<keyword evidence="2" id="KW-0456">Lyase</keyword>
<dbReference type="PANTHER" id="PTHR10067">
    <property type="entry name" value="PHOSPHATIDYLSERINE DECARBOXYLASE"/>
    <property type="match status" value="1"/>
</dbReference>
<accession>A0A9Q8T1Q0</accession>
<dbReference type="GO" id="GO:0004609">
    <property type="term" value="F:phosphatidylserine decarboxylase activity"/>
    <property type="evidence" value="ECO:0007669"/>
    <property type="project" value="InterPro"/>
</dbReference>
<feature type="region of interest" description="Disordered" evidence="3">
    <location>
        <begin position="293"/>
        <end position="316"/>
    </location>
</feature>
<proteinExistence type="predicted"/>
<sequence length="455" mass="49653">MFPKSSPPDPAPFPLSSKVDPWIQTSLVENIFDGNLTLLQEAVNAATAQEIPQLRDWGIKDADTFLRFLSAMLNWVPSEICSGKLIYNTFCVLYFILDQSPINIPPYSTPITPNAVGQAPLPLSQWTIDFANKVGSWMDTSSSINAAAIQTFQDSPRYNYDEAIVPPGGWKNFNQLFARSLKPGQRPISAGEPSDVDYNRLVVYPADCTFDGAWPVDQNNDITIKDVPWNIKDLLAGSQYADKFEGGTFMHAYLNTYDYHRQQAPVAGTVVEANVIKGLAYLQVIVDPETGKLKPHRSYTSPDAQAKKEGGGENSTLSMPDEAGYQFLQARGCVIIKNPLLGYVAVLPIGMAQVSSVNLQWQPGPGQQYPIQPNVNINKGDEISHFEFGGSDIILVFQQDAQVHILGAQGQAADGTPTSKQKYLVGMPLGYSTKGLVPSSNGHRNGATNGALIIQ</sequence>
<evidence type="ECO:0000256" key="2">
    <source>
        <dbReference type="ARBA" id="ARBA00023239"/>
    </source>
</evidence>
<evidence type="ECO:0008006" key="6">
    <source>
        <dbReference type="Google" id="ProtNLM"/>
    </source>
</evidence>
<dbReference type="InterPro" id="IPR003817">
    <property type="entry name" value="PS_Dcarbxylase"/>
</dbReference>